<dbReference type="InterPro" id="IPR007460">
    <property type="entry name" value="BrnT_toxin"/>
</dbReference>
<dbReference type="AlphaFoldDB" id="A0A845U3R8"/>
<accession>A0A845U3R8</accession>
<dbReference type="EMBL" id="WNJL01000020">
    <property type="protein sequence ID" value="NDU41876.1"/>
    <property type="molecule type" value="Genomic_DNA"/>
</dbReference>
<name>A0A845U3R8_9PROT</name>
<gene>
    <name evidence="1" type="ORF">GL267_04225</name>
</gene>
<dbReference type="Gene3D" id="3.10.450.530">
    <property type="entry name" value="Ribonuclease toxin, BrnT, of type II toxin-antitoxin system"/>
    <property type="match status" value="1"/>
</dbReference>
<protein>
    <submittedName>
        <fullName evidence="1">BrnT family toxin</fullName>
    </submittedName>
</protein>
<sequence length="99" mass="11632">MKIRFEWDPAKAEVNWHKHKVRFEIAARVFADPFAWTAQDRIENGEIRWQTLGVVEGSRLVLLVAHAISEDEDGTEVIRIISARRADRKERQSYEQSNR</sequence>
<organism evidence="1">
    <name type="scientific">Acidithiobacillus ferrianus</name>
    <dbReference type="NCBI Taxonomy" id="2678518"/>
    <lineage>
        <taxon>Bacteria</taxon>
        <taxon>Pseudomonadati</taxon>
        <taxon>Pseudomonadota</taxon>
        <taxon>Acidithiobacillia</taxon>
        <taxon>Acidithiobacillales</taxon>
        <taxon>Acidithiobacillaceae</taxon>
        <taxon>Acidithiobacillus</taxon>
    </lineage>
</organism>
<dbReference type="InterPro" id="IPR038573">
    <property type="entry name" value="BrnT_sf"/>
</dbReference>
<reference evidence="1" key="1">
    <citation type="submission" date="2019-11" db="EMBL/GenBank/DDBJ databases">
        <title>Acidithiobacillus ferrianus sp. nov.: a facultatively anaerobic and extremely acidophilic chemolithoautotroph.</title>
        <authorList>
            <person name="Norris P.R."/>
            <person name="Falagan C."/>
            <person name="Moya-Beltran A."/>
            <person name="Castro M."/>
            <person name="Quatrini R."/>
            <person name="Johnson D.B."/>
        </authorList>
    </citation>
    <scope>NUCLEOTIDE SEQUENCE [LARGE SCALE GENOMIC DNA]</scope>
    <source>
        <strain evidence="1">MG</strain>
    </source>
</reference>
<evidence type="ECO:0000313" key="1">
    <source>
        <dbReference type="EMBL" id="NDU41876.1"/>
    </source>
</evidence>
<proteinExistence type="predicted"/>
<comment type="caution">
    <text evidence="1">The sequence shown here is derived from an EMBL/GenBank/DDBJ whole genome shotgun (WGS) entry which is preliminary data.</text>
</comment>
<dbReference type="Pfam" id="PF04365">
    <property type="entry name" value="BrnT_toxin"/>
    <property type="match status" value="1"/>
</dbReference>
<dbReference type="RefSeq" id="WP_163096875.1">
    <property type="nucleotide sequence ID" value="NZ_CP127523.1"/>
</dbReference>